<protein>
    <recommendedName>
        <fullName evidence="5">Cnidarian restricted protein</fullName>
    </recommendedName>
</protein>
<sequence>MNFFTIMVSFLVVSSSFKDCYHCLPTIVTSSDQRKPFSSNDDGQLKTEDSDDGKTTSGSASGGETTSGSASGGEISLDLQRDNIIQISSYKYVQNQLPSSDVNRHGTVVSARKKSELDLEKDHSEESGSQEQEAEIIEIDDTQFSS</sequence>
<feature type="signal peptide" evidence="2">
    <location>
        <begin position="1"/>
        <end position="16"/>
    </location>
</feature>
<feature type="compositionally biased region" description="Basic and acidic residues" evidence="1">
    <location>
        <begin position="43"/>
        <end position="54"/>
    </location>
</feature>
<evidence type="ECO:0000313" key="4">
    <source>
        <dbReference type="Proteomes" id="UP000594262"/>
    </source>
</evidence>
<dbReference type="EnsemblMetazoa" id="CLYHEMT024196.1">
    <property type="protein sequence ID" value="CLYHEMP024196.1"/>
    <property type="gene ID" value="CLYHEMG024196"/>
</dbReference>
<evidence type="ECO:0008006" key="5">
    <source>
        <dbReference type="Google" id="ProtNLM"/>
    </source>
</evidence>
<feature type="compositionally biased region" description="Low complexity" evidence="1">
    <location>
        <begin position="55"/>
        <end position="74"/>
    </location>
</feature>
<keyword evidence="4" id="KW-1185">Reference proteome</keyword>
<dbReference type="Proteomes" id="UP000594262">
    <property type="component" value="Unplaced"/>
</dbReference>
<accession>A0A7M5XIL6</accession>
<feature type="compositionally biased region" description="Polar residues" evidence="1">
    <location>
        <begin position="32"/>
        <end position="42"/>
    </location>
</feature>
<feature type="compositionally biased region" description="Basic and acidic residues" evidence="1">
    <location>
        <begin position="113"/>
        <end position="126"/>
    </location>
</feature>
<evidence type="ECO:0000313" key="3">
    <source>
        <dbReference type="EnsemblMetazoa" id="CLYHEMP024196.1"/>
    </source>
</evidence>
<name>A0A7M5XIL6_9CNID</name>
<organism evidence="3 4">
    <name type="scientific">Clytia hemisphaerica</name>
    <dbReference type="NCBI Taxonomy" id="252671"/>
    <lineage>
        <taxon>Eukaryota</taxon>
        <taxon>Metazoa</taxon>
        <taxon>Cnidaria</taxon>
        <taxon>Hydrozoa</taxon>
        <taxon>Hydroidolina</taxon>
        <taxon>Leptothecata</taxon>
        <taxon>Obeliida</taxon>
        <taxon>Clytiidae</taxon>
        <taxon>Clytia</taxon>
    </lineage>
</organism>
<feature type="chain" id="PRO_5029551765" description="Cnidarian restricted protein" evidence="2">
    <location>
        <begin position="17"/>
        <end position="146"/>
    </location>
</feature>
<feature type="compositionally biased region" description="Acidic residues" evidence="1">
    <location>
        <begin position="132"/>
        <end position="146"/>
    </location>
</feature>
<reference evidence="3" key="1">
    <citation type="submission" date="2021-01" db="UniProtKB">
        <authorList>
            <consortium name="EnsemblMetazoa"/>
        </authorList>
    </citation>
    <scope>IDENTIFICATION</scope>
</reference>
<feature type="region of interest" description="Disordered" evidence="1">
    <location>
        <begin position="32"/>
        <end position="75"/>
    </location>
</feature>
<evidence type="ECO:0000256" key="1">
    <source>
        <dbReference type="SAM" id="MobiDB-lite"/>
    </source>
</evidence>
<dbReference type="AlphaFoldDB" id="A0A7M5XIL6"/>
<proteinExistence type="predicted"/>
<evidence type="ECO:0000256" key="2">
    <source>
        <dbReference type="SAM" id="SignalP"/>
    </source>
</evidence>
<keyword evidence="2" id="KW-0732">Signal</keyword>
<feature type="region of interest" description="Disordered" evidence="1">
    <location>
        <begin position="96"/>
        <end position="146"/>
    </location>
</feature>